<name>A0A0B7NR97_9FUNG</name>
<feature type="domain" description="Ty3 transposon capsid-like protein" evidence="1">
    <location>
        <begin position="56"/>
        <end position="239"/>
    </location>
</feature>
<evidence type="ECO:0000313" key="2">
    <source>
        <dbReference type="EMBL" id="CEP17509.1"/>
    </source>
</evidence>
<dbReference type="EMBL" id="LN733683">
    <property type="protein sequence ID" value="CEP17509.1"/>
    <property type="molecule type" value="Genomic_DNA"/>
</dbReference>
<accession>A0A0B7NR97</accession>
<gene>
    <name evidence="2" type="primary">PARPA_11806.1 scaffold 44586</name>
</gene>
<evidence type="ECO:0000259" key="1">
    <source>
        <dbReference type="Pfam" id="PF19259"/>
    </source>
</evidence>
<evidence type="ECO:0000313" key="3">
    <source>
        <dbReference type="Proteomes" id="UP000054107"/>
    </source>
</evidence>
<organism evidence="2 3">
    <name type="scientific">Parasitella parasitica</name>
    <dbReference type="NCBI Taxonomy" id="35722"/>
    <lineage>
        <taxon>Eukaryota</taxon>
        <taxon>Fungi</taxon>
        <taxon>Fungi incertae sedis</taxon>
        <taxon>Mucoromycota</taxon>
        <taxon>Mucoromycotina</taxon>
        <taxon>Mucoromycetes</taxon>
        <taxon>Mucorales</taxon>
        <taxon>Mucorineae</taxon>
        <taxon>Mucoraceae</taxon>
        <taxon>Parasitella</taxon>
    </lineage>
</organism>
<dbReference type="InterPro" id="IPR032567">
    <property type="entry name" value="RTL1-rel"/>
</dbReference>
<dbReference type="OrthoDB" id="2266810at2759"/>
<protein>
    <recommendedName>
        <fullName evidence="1">Ty3 transposon capsid-like protein domain-containing protein</fullName>
    </recommendedName>
</protein>
<dbReference type="Proteomes" id="UP000054107">
    <property type="component" value="Unassembled WGS sequence"/>
</dbReference>
<keyword evidence="3" id="KW-1185">Reference proteome</keyword>
<sequence length="723" mass="83087">MASNQLHIHALQKKIVGKSGTKNLTEEEITQLSQNLSNVSLKDDNVIREPKVNDPRTFTGINHNGDGYNRLENFLTQLNIVFKLNPSRFHDDETKIIYAASFMDATAFEWIQPYINSIGTPAQDPLVTNYQQFTIAIRKMFGDVTLVSEAESKVMKLKQGNKTAAEFTTEFRRYASLTEFNEQALLWAYKNNINPQIHDELMVRPDVPTTLVEYQELVIHLDMLFRERSGKRNKKDQNKVFNYGKPMLPYPHHPVSQPSKHVTHQTDYEAENDDVRPMEIDNVDKKIKRKQLSKAEKQRRIDLDLCRYCGSPDHEVADCDLTPPPSHKHSTNATQILKQYPPSKGNSSIFTYQDFQLTQSKSCNRRWLTLSSGKVSEETSTMEMSIGPHNEDIQFSLTKLGQYPLILGISWLKRHNPDIEWSNHTVIFGSELCHRQCLHVSCKVKSLSNHPKFTPKEGISLALFDQAPDNKFTNNFVNKNDLVNAYQKSPFSNNGNSKIDVKFVSYDTIRKDIYDNNFCYINAAEIIHIAEYPISQSIAAITNPNSELTATKEDYSNVPEKYKEFYEVFTTKNQRADALSRRPDFEPNEKEKQPIHSLFKPDQFALSATAISYSNISMDEELKKQILNHQKEDPIYNIVDNNDDNSYSKNTRERFKNYSIDEVSGLLLKNSVIYIPNNDAIKLKLLQIYHDNVAKHQDKLLKAPSCHSQSPTIHGNQLAWILL</sequence>
<dbReference type="Pfam" id="PF19259">
    <property type="entry name" value="Ty3_capsid"/>
    <property type="match status" value="1"/>
</dbReference>
<reference evidence="2 3" key="1">
    <citation type="submission" date="2014-09" db="EMBL/GenBank/DDBJ databases">
        <authorList>
            <person name="Ellenberger Sabrina"/>
        </authorList>
    </citation>
    <scope>NUCLEOTIDE SEQUENCE [LARGE SCALE GENOMIC DNA]</scope>
    <source>
        <strain evidence="2 3">CBS 412.66</strain>
    </source>
</reference>
<dbReference type="PANTHER" id="PTHR15503">
    <property type="entry name" value="LDOC1 RELATED"/>
    <property type="match status" value="1"/>
</dbReference>
<dbReference type="STRING" id="35722.A0A0B7NR97"/>
<dbReference type="InterPro" id="IPR021109">
    <property type="entry name" value="Peptidase_aspartic_dom_sf"/>
</dbReference>
<dbReference type="PANTHER" id="PTHR15503:SF22">
    <property type="entry name" value="TRANSPOSON TY3-I GAG POLYPROTEIN"/>
    <property type="match status" value="1"/>
</dbReference>
<dbReference type="InterPro" id="IPR045358">
    <property type="entry name" value="Ty3_capsid"/>
</dbReference>
<dbReference type="AlphaFoldDB" id="A0A0B7NR97"/>
<proteinExistence type="predicted"/>
<dbReference type="Gene3D" id="2.40.70.10">
    <property type="entry name" value="Acid Proteases"/>
    <property type="match status" value="1"/>
</dbReference>